<dbReference type="AlphaFoldDB" id="H1Z199"/>
<dbReference type="STRING" id="937775.Metlim_1257"/>
<name>H1Z199_9EURY</name>
<evidence type="ECO:0000313" key="2">
    <source>
        <dbReference type="EMBL" id="EHQ35366.1"/>
    </source>
</evidence>
<evidence type="ECO:0000313" key="3">
    <source>
        <dbReference type="Proteomes" id="UP000005741"/>
    </source>
</evidence>
<dbReference type="InterPro" id="IPR018527">
    <property type="entry name" value="Rubredoxin_Fe_BS"/>
</dbReference>
<sequence length="156" mass="17598">MSEEWLCPICGRLNLSGSGPMGTAPICHSCKFSWGYIRELEDLRRQLDSYRDDELYISRRVVNIQDEISSIKVAINLKPEIKADFDDVLLSLEKEESDALADAEKNEAAIQSIRKEIHKLAEIDAKIEAAPLVEKPDVFPRNHHPDFGQSSLGAYL</sequence>
<keyword evidence="1" id="KW-0479">Metal-binding</keyword>
<reference evidence="2 3" key="1">
    <citation type="submission" date="2011-10" db="EMBL/GenBank/DDBJ databases">
        <title>The Improved High-Quality Draft genome of Methanoplanus limicola DSM 2279.</title>
        <authorList>
            <consortium name="US DOE Joint Genome Institute (JGI-PGF)"/>
            <person name="Lucas S."/>
            <person name="Copeland A."/>
            <person name="Lapidus A."/>
            <person name="Glavina del Rio T."/>
            <person name="Dalin E."/>
            <person name="Tice H."/>
            <person name="Bruce D."/>
            <person name="Goodwin L."/>
            <person name="Pitluck S."/>
            <person name="Peters L."/>
            <person name="Mikhailova N."/>
            <person name="Lu M."/>
            <person name="Kyrpides N."/>
            <person name="Mavromatis K."/>
            <person name="Ivanova N."/>
            <person name="Markowitz V."/>
            <person name="Cheng J.-F."/>
            <person name="Hugenholtz P."/>
            <person name="Woyke T."/>
            <person name="Wu D."/>
            <person name="Wirth R."/>
            <person name="Brambilla E.-M."/>
            <person name="Klenk H.-P."/>
            <person name="Eisen J.A."/>
        </authorList>
    </citation>
    <scope>NUCLEOTIDE SEQUENCE [LARGE SCALE GENOMIC DNA]</scope>
    <source>
        <strain evidence="2 3">DSM 2279</strain>
    </source>
</reference>
<dbReference type="InParanoid" id="H1Z199"/>
<gene>
    <name evidence="2" type="ORF">Metlim_1257</name>
</gene>
<dbReference type="EMBL" id="CM001436">
    <property type="protein sequence ID" value="EHQ35366.1"/>
    <property type="molecule type" value="Genomic_DNA"/>
</dbReference>
<dbReference type="GO" id="GO:0046872">
    <property type="term" value="F:metal ion binding"/>
    <property type="evidence" value="ECO:0007669"/>
    <property type="project" value="UniProtKB-KW"/>
</dbReference>
<dbReference type="HOGENOM" id="CLU_1682713_0_0_2"/>
<organism evidence="2 3">
    <name type="scientific">Methanoplanus limicola DSM 2279</name>
    <dbReference type="NCBI Taxonomy" id="937775"/>
    <lineage>
        <taxon>Archaea</taxon>
        <taxon>Methanobacteriati</taxon>
        <taxon>Methanobacteriota</taxon>
        <taxon>Stenosarchaea group</taxon>
        <taxon>Methanomicrobia</taxon>
        <taxon>Methanomicrobiales</taxon>
        <taxon>Methanomicrobiaceae</taxon>
        <taxon>Methanoplanus</taxon>
    </lineage>
</organism>
<protein>
    <submittedName>
        <fullName evidence="2">Uncharacterized protein</fullName>
    </submittedName>
</protein>
<evidence type="ECO:0000256" key="1">
    <source>
        <dbReference type="ARBA" id="ARBA00022723"/>
    </source>
</evidence>
<keyword evidence="3" id="KW-1185">Reference proteome</keyword>
<proteinExistence type="predicted"/>
<dbReference type="PROSITE" id="PS00202">
    <property type="entry name" value="RUBREDOXIN"/>
    <property type="match status" value="1"/>
</dbReference>
<accession>H1Z199</accession>
<dbReference type="Proteomes" id="UP000005741">
    <property type="component" value="Chromosome"/>
</dbReference>